<dbReference type="RefSeq" id="WP_265618354.1">
    <property type="nucleotide sequence ID" value="NZ_JAPFRD010000011.1"/>
</dbReference>
<dbReference type="EMBL" id="JAPFRD010000011">
    <property type="protein sequence ID" value="MCW8109569.1"/>
    <property type="molecule type" value="Genomic_DNA"/>
</dbReference>
<gene>
    <name evidence="2" type="ORF">OPS25_13755</name>
</gene>
<organism evidence="2 3">
    <name type="scientific">Alteromonas aquimaris</name>
    <dbReference type="NCBI Taxonomy" id="2998417"/>
    <lineage>
        <taxon>Bacteria</taxon>
        <taxon>Pseudomonadati</taxon>
        <taxon>Pseudomonadota</taxon>
        <taxon>Gammaproteobacteria</taxon>
        <taxon>Alteromonadales</taxon>
        <taxon>Alteromonadaceae</taxon>
        <taxon>Alteromonas/Salinimonas group</taxon>
        <taxon>Alteromonas</taxon>
    </lineage>
</organism>
<feature type="transmembrane region" description="Helical" evidence="1">
    <location>
        <begin position="109"/>
        <end position="130"/>
    </location>
</feature>
<feature type="transmembrane region" description="Helical" evidence="1">
    <location>
        <begin position="84"/>
        <end position="102"/>
    </location>
</feature>
<protein>
    <recommendedName>
        <fullName evidence="4">Ion channel</fullName>
    </recommendedName>
</protein>
<proteinExistence type="predicted"/>
<dbReference type="Proteomes" id="UP001142810">
    <property type="component" value="Unassembled WGS sequence"/>
</dbReference>
<reference evidence="2" key="1">
    <citation type="submission" date="2022-11" db="EMBL/GenBank/DDBJ databases">
        <title>Alteromonas sp. nov., isolated from sea water of the Qingdao.</title>
        <authorList>
            <person name="Wang Q."/>
        </authorList>
    </citation>
    <scope>NUCLEOTIDE SEQUENCE</scope>
    <source>
        <strain evidence="2">ASW11-7</strain>
    </source>
</reference>
<evidence type="ECO:0000256" key="1">
    <source>
        <dbReference type="SAM" id="Phobius"/>
    </source>
</evidence>
<keyword evidence="1" id="KW-1133">Transmembrane helix</keyword>
<comment type="caution">
    <text evidence="2">The sequence shown here is derived from an EMBL/GenBank/DDBJ whole genome shotgun (WGS) entry which is preliminary data.</text>
</comment>
<keyword evidence="3" id="KW-1185">Reference proteome</keyword>
<feature type="transmembrane region" description="Helical" evidence="1">
    <location>
        <begin position="6"/>
        <end position="23"/>
    </location>
</feature>
<keyword evidence="1" id="KW-0812">Transmembrane</keyword>
<evidence type="ECO:0000313" key="3">
    <source>
        <dbReference type="Proteomes" id="UP001142810"/>
    </source>
</evidence>
<accession>A0ABT3P9X3</accession>
<sequence>MFIAIAGSFIMTLMVIAFHYYTLRAVTSLSEQFSKGFKRNVTVVSCIFCIHCVEIVWFAFDLFIAYEVVGLRGFEEDFSGSVQAYLHLSASSFTTLGAFVSTPKENIALVLDMISLTGFTMLTWSATHYYSIFSR</sequence>
<evidence type="ECO:0008006" key="4">
    <source>
        <dbReference type="Google" id="ProtNLM"/>
    </source>
</evidence>
<name>A0ABT3P9X3_9ALTE</name>
<keyword evidence="1" id="KW-0472">Membrane</keyword>
<evidence type="ECO:0000313" key="2">
    <source>
        <dbReference type="EMBL" id="MCW8109569.1"/>
    </source>
</evidence>
<feature type="transmembrane region" description="Helical" evidence="1">
    <location>
        <begin position="43"/>
        <end position="64"/>
    </location>
</feature>